<accession>A0A6A6DW06</accession>
<proteinExistence type="predicted"/>
<dbReference type="Proteomes" id="UP000800200">
    <property type="component" value="Unassembled WGS sequence"/>
</dbReference>
<dbReference type="OrthoDB" id="5314716at2759"/>
<sequence>MGLVYKNSWLNIAAIYSKAGDLSISRARPVTPQTDIVLALAPQEPVGANTIQVWHIRAREDVPTDLLIQRPLLLLLALIHYPLLLSKRHQIPSRILGFQRPVAHQLEWLSIGQTLQSMKGLKELHGNLAVTQRGRMDNHNAKALTGKRGPQWDPQALLAAEALGLGPLVSPVRINEAIIALDGEESVRWDNFKILLGFRAQGTVKNIRNSTALTQFFLVATACKLCCTDAELGDVFFDIISESGVLNLFPVASSQLSKLIGTFSGYSDRILPVNFMHKLAVAVDGCSGNRAFYQRMENSRLATLICKIFEYLRDDFVEYISLTGCLSGLWLATAFSWLLPDKTGIFVGGQLVKGASLATPTINLTKDTMESTNFETRAWQIQTWLSEGDPTTFVLENKEQIQNRGISELPIKLAKSFFHHNYILPISDPNGTGRREAIEAIGELAGALVTYTTENGHIYVSKRCCSDPALQKAPCSRVTLLSLQKENWIESYARSVVDYGWDVDSAASDGRTSALEAIEALFSADIDQWNSIPVTQQVNAFKNRLKAWATKRSKEWKGDSTPCLPDSVVECAIQIAAHAVASSLCNVESGHLKMGFSTRSMYSRLGNQSGRFGRGMVGHVGANNTTKKRFTVKGSERNHPEARLSILENLRAIRGGFGKRIQLPRQGSPELIPWRNICRFGSRARDTSSFHKIRMLGGWEYLGGQNLLAVSRRSQQRGSAAGVLDFSAVLPRGSYAHRTT</sequence>
<reference evidence="1" key="1">
    <citation type="journal article" date="2020" name="Stud. Mycol.">
        <title>101 Dothideomycetes genomes: a test case for predicting lifestyles and emergence of pathogens.</title>
        <authorList>
            <person name="Haridas S."/>
            <person name="Albert R."/>
            <person name="Binder M."/>
            <person name="Bloem J."/>
            <person name="Labutti K."/>
            <person name="Salamov A."/>
            <person name="Andreopoulos B."/>
            <person name="Baker S."/>
            <person name="Barry K."/>
            <person name="Bills G."/>
            <person name="Bluhm B."/>
            <person name="Cannon C."/>
            <person name="Castanera R."/>
            <person name="Culley D."/>
            <person name="Daum C."/>
            <person name="Ezra D."/>
            <person name="Gonzalez J."/>
            <person name="Henrissat B."/>
            <person name="Kuo A."/>
            <person name="Liang C."/>
            <person name="Lipzen A."/>
            <person name="Lutzoni F."/>
            <person name="Magnuson J."/>
            <person name="Mondo S."/>
            <person name="Nolan M."/>
            <person name="Ohm R."/>
            <person name="Pangilinan J."/>
            <person name="Park H.-J."/>
            <person name="Ramirez L."/>
            <person name="Alfaro M."/>
            <person name="Sun H."/>
            <person name="Tritt A."/>
            <person name="Yoshinaga Y."/>
            <person name="Zwiers L.-H."/>
            <person name="Turgeon B."/>
            <person name="Goodwin S."/>
            <person name="Spatafora J."/>
            <person name="Crous P."/>
            <person name="Grigoriev I."/>
        </authorList>
    </citation>
    <scope>NUCLEOTIDE SEQUENCE</scope>
    <source>
        <strain evidence="1">CBS 207.26</strain>
    </source>
</reference>
<keyword evidence="2" id="KW-1185">Reference proteome</keyword>
<protein>
    <submittedName>
        <fullName evidence="1">Uncharacterized protein</fullName>
    </submittedName>
</protein>
<dbReference type="EMBL" id="ML994648">
    <property type="protein sequence ID" value="KAF2182368.1"/>
    <property type="molecule type" value="Genomic_DNA"/>
</dbReference>
<organism evidence="1 2">
    <name type="scientific">Zopfia rhizophila CBS 207.26</name>
    <dbReference type="NCBI Taxonomy" id="1314779"/>
    <lineage>
        <taxon>Eukaryota</taxon>
        <taxon>Fungi</taxon>
        <taxon>Dikarya</taxon>
        <taxon>Ascomycota</taxon>
        <taxon>Pezizomycotina</taxon>
        <taxon>Dothideomycetes</taxon>
        <taxon>Dothideomycetes incertae sedis</taxon>
        <taxon>Zopfiaceae</taxon>
        <taxon>Zopfia</taxon>
    </lineage>
</organism>
<name>A0A6A6DW06_9PEZI</name>
<evidence type="ECO:0000313" key="1">
    <source>
        <dbReference type="EMBL" id="KAF2182368.1"/>
    </source>
</evidence>
<evidence type="ECO:0000313" key="2">
    <source>
        <dbReference type="Proteomes" id="UP000800200"/>
    </source>
</evidence>
<dbReference type="AlphaFoldDB" id="A0A6A6DW06"/>
<gene>
    <name evidence="1" type="ORF">K469DRAFT_690838</name>
</gene>